<evidence type="ECO:0008006" key="4">
    <source>
        <dbReference type="Google" id="ProtNLM"/>
    </source>
</evidence>
<protein>
    <recommendedName>
        <fullName evidence="4">DUF2304 domain-containing protein</fullName>
    </recommendedName>
</protein>
<feature type="transmembrane region" description="Helical" evidence="1">
    <location>
        <begin position="34"/>
        <end position="51"/>
    </location>
</feature>
<organism evidence="2 3">
    <name type="scientific">Candidatus Woesebacteria bacterium GW2011_GWA2_40_7b</name>
    <dbReference type="NCBI Taxonomy" id="1618563"/>
    <lineage>
        <taxon>Bacteria</taxon>
        <taxon>Candidatus Woeseibacteriota</taxon>
    </lineage>
</organism>
<dbReference type="Proteomes" id="UP000034562">
    <property type="component" value="Unassembled WGS sequence"/>
</dbReference>
<dbReference type="EMBL" id="LBZK01000001">
    <property type="protein sequence ID" value="KKR71432.1"/>
    <property type="molecule type" value="Genomic_DNA"/>
</dbReference>
<dbReference type="AlphaFoldDB" id="A0A0G0W881"/>
<keyword evidence="1" id="KW-0812">Transmembrane</keyword>
<proteinExistence type="predicted"/>
<sequence length="112" mass="13052">MILGLQIITLLFALTMVYFAVLNFKRREIDRSEMVVWVGVWTFAIIAIIFPDSLQLFARNFKFARLFDMMVVGGLILVIMMVSKAYISTRRTEKKLEKFVRKDALKNVKKGK</sequence>
<dbReference type="STRING" id="1618563.UU12_C0001G0015"/>
<comment type="caution">
    <text evidence="2">The sequence shown here is derived from an EMBL/GenBank/DDBJ whole genome shotgun (WGS) entry which is preliminary data.</text>
</comment>
<dbReference type="InterPro" id="IPR019277">
    <property type="entry name" value="DUF2304"/>
</dbReference>
<evidence type="ECO:0000313" key="2">
    <source>
        <dbReference type="EMBL" id="KKR71432.1"/>
    </source>
</evidence>
<dbReference type="Pfam" id="PF10066">
    <property type="entry name" value="DUF2304"/>
    <property type="match status" value="1"/>
</dbReference>
<keyword evidence="1" id="KW-0472">Membrane</keyword>
<evidence type="ECO:0000313" key="3">
    <source>
        <dbReference type="Proteomes" id="UP000034562"/>
    </source>
</evidence>
<name>A0A0G0W881_9BACT</name>
<accession>A0A0G0W881</accession>
<gene>
    <name evidence="2" type="ORF">UU12_C0001G0015</name>
</gene>
<evidence type="ECO:0000256" key="1">
    <source>
        <dbReference type="SAM" id="Phobius"/>
    </source>
</evidence>
<keyword evidence="1" id="KW-1133">Transmembrane helix</keyword>
<feature type="transmembrane region" description="Helical" evidence="1">
    <location>
        <begin position="63"/>
        <end position="87"/>
    </location>
</feature>
<feature type="transmembrane region" description="Helical" evidence="1">
    <location>
        <begin position="6"/>
        <end position="22"/>
    </location>
</feature>
<reference evidence="2 3" key="1">
    <citation type="journal article" date="2015" name="Nature">
        <title>rRNA introns, odd ribosomes, and small enigmatic genomes across a large radiation of phyla.</title>
        <authorList>
            <person name="Brown C.T."/>
            <person name="Hug L.A."/>
            <person name="Thomas B.C."/>
            <person name="Sharon I."/>
            <person name="Castelle C.J."/>
            <person name="Singh A."/>
            <person name="Wilkins M.J."/>
            <person name="Williams K.H."/>
            <person name="Banfield J.F."/>
        </authorList>
    </citation>
    <scope>NUCLEOTIDE SEQUENCE [LARGE SCALE GENOMIC DNA]</scope>
</reference>